<proteinExistence type="predicted"/>
<evidence type="ECO:0000313" key="1">
    <source>
        <dbReference type="EMBL" id="KAJ1100511.1"/>
    </source>
</evidence>
<dbReference type="AlphaFoldDB" id="A0AAV7MAZ9"/>
<comment type="caution">
    <text evidence="1">The sequence shown here is derived from an EMBL/GenBank/DDBJ whole genome shotgun (WGS) entry which is preliminary data.</text>
</comment>
<gene>
    <name evidence="1" type="ORF">NDU88_005594</name>
</gene>
<dbReference type="EMBL" id="JANPWB010000014">
    <property type="protein sequence ID" value="KAJ1100511.1"/>
    <property type="molecule type" value="Genomic_DNA"/>
</dbReference>
<evidence type="ECO:0008006" key="3">
    <source>
        <dbReference type="Google" id="ProtNLM"/>
    </source>
</evidence>
<organism evidence="1 2">
    <name type="scientific">Pleurodeles waltl</name>
    <name type="common">Iberian ribbed newt</name>
    <dbReference type="NCBI Taxonomy" id="8319"/>
    <lineage>
        <taxon>Eukaryota</taxon>
        <taxon>Metazoa</taxon>
        <taxon>Chordata</taxon>
        <taxon>Craniata</taxon>
        <taxon>Vertebrata</taxon>
        <taxon>Euteleostomi</taxon>
        <taxon>Amphibia</taxon>
        <taxon>Batrachia</taxon>
        <taxon>Caudata</taxon>
        <taxon>Salamandroidea</taxon>
        <taxon>Salamandridae</taxon>
        <taxon>Pleurodelinae</taxon>
        <taxon>Pleurodeles</taxon>
    </lineage>
</organism>
<sequence>MASTDFTVLAHASMSTACLLAHSSERAVKQLEIATKSAAVFWIWRCCFLSCPGVQLRRAINKSPGHALRLFVSSRHPVSLIGGTRPPRHVELGVAEARAPCSSTARIDHCSTGQVGGAHLRRQCRVLACSCVTL</sequence>
<protein>
    <recommendedName>
        <fullName evidence="3">Secreted protein</fullName>
    </recommendedName>
</protein>
<evidence type="ECO:0000313" key="2">
    <source>
        <dbReference type="Proteomes" id="UP001066276"/>
    </source>
</evidence>
<keyword evidence="2" id="KW-1185">Reference proteome</keyword>
<reference evidence="1" key="1">
    <citation type="journal article" date="2022" name="bioRxiv">
        <title>Sequencing and chromosome-scale assembly of the giantPleurodeles waltlgenome.</title>
        <authorList>
            <person name="Brown T."/>
            <person name="Elewa A."/>
            <person name="Iarovenko S."/>
            <person name="Subramanian E."/>
            <person name="Araus A.J."/>
            <person name="Petzold A."/>
            <person name="Susuki M."/>
            <person name="Suzuki K.-i.T."/>
            <person name="Hayashi T."/>
            <person name="Toyoda A."/>
            <person name="Oliveira C."/>
            <person name="Osipova E."/>
            <person name="Leigh N.D."/>
            <person name="Simon A."/>
            <person name="Yun M.H."/>
        </authorList>
    </citation>
    <scope>NUCLEOTIDE SEQUENCE</scope>
    <source>
        <strain evidence="1">20211129_DDA</strain>
        <tissue evidence="1">Liver</tissue>
    </source>
</reference>
<accession>A0AAV7MAZ9</accession>
<name>A0AAV7MAZ9_PLEWA</name>
<dbReference type="Proteomes" id="UP001066276">
    <property type="component" value="Chromosome 10"/>
</dbReference>